<evidence type="ECO:0008006" key="4">
    <source>
        <dbReference type="Google" id="ProtNLM"/>
    </source>
</evidence>
<evidence type="ECO:0000313" key="3">
    <source>
        <dbReference type="Proteomes" id="UP000619457"/>
    </source>
</evidence>
<evidence type="ECO:0000256" key="1">
    <source>
        <dbReference type="SAM" id="SignalP"/>
    </source>
</evidence>
<dbReference type="EMBL" id="BMWX01000002">
    <property type="protein sequence ID" value="GGZ23408.1"/>
    <property type="molecule type" value="Genomic_DNA"/>
</dbReference>
<comment type="caution">
    <text evidence="2">The sequence shown here is derived from an EMBL/GenBank/DDBJ whole genome shotgun (WGS) entry which is preliminary data.</text>
</comment>
<dbReference type="AlphaFoldDB" id="A0A918UNP3"/>
<dbReference type="RefSeq" id="WP_018471889.1">
    <property type="nucleotide sequence ID" value="NZ_BMWX01000002.1"/>
</dbReference>
<keyword evidence="3" id="KW-1185">Reference proteome</keyword>
<name>A0A918UNP3_9BACT</name>
<dbReference type="SUPFAM" id="SSF56935">
    <property type="entry name" value="Porins"/>
    <property type="match status" value="1"/>
</dbReference>
<gene>
    <name evidence="2" type="ORF">GCM10007049_15430</name>
</gene>
<reference evidence="2" key="2">
    <citation type="submission" date="2020-09" db="EMBL/GenBank/DDBJ databases">
        <authorList>
            <person name="Sun Q."/>
            <person name="Kim S."/>
        </authorList>
    </citation>
    <scope>NUCLEOTIDE SEQUENCE</scope>
    <source>
        <strain evidence="2">KCTC 12368</strain>
    </source>
</reference>
<feature type="chain" id="PRO_5037793729" description="Beta-barrel porin-2, OmpL-like. bbp2" evidence="1">
    <location>
        <begin position="22"/>
        <end position="387"/>
    </location>
</feature>
<keyword evidence="1" id="KW-0732">Signal</keyword>
<protein>
    <recommendedName>
        <fullName evidence="4">Beta-barrel porin-2, OmpL-like. bbp2</fullName>
    </recommendedName>
</protein>
<dbReference type="Pfam" id="PF07642">
    <property type="entry name" value="BBP2"/>
    <property type="match status" value="1"/>
</dbReference>
<dbReference type="Proteomes" id="UP000619457">
    <property type="component" value="Unassembled WGS sequence"/>
</dbReference>
<proteinExistence type="predicted"/>
<reference evidence="2" key="1">
    <citation type="journal article" date="2014" name="Int. J. Syst. Evol. Microbiol.">
        <title>Complete genome sequence of Corynebacterium casei LMG S-19264T (=DSM 44701T), isolated from a smear-ripened cheese.</title>
        <authorList>
            <consortium name="US DOE Joint Genome Institute (JGI-PGF)"/>
            <person name="Walter F."/>
            <person name="Albersmeier A."/>
            <person name="Kalinowski J."/>
            <person name="Ruckert C."/>
        </authorList>
    </citation>
    <scope>NUCLEOTIDE SEQUENCE</scope>
    <source>
        <strain evidence="2">KCTC 12368</strain>
    </source>
</reference>
<feature type="signal peptide" evidence="1">
    <location>
        <begin position="1"/>
        <end position="21"/>
    </location>
</feature>
<evidence type="ECO:0000313" key="2">
    <source>
        <dbReference type="EMBL" id="GGZ23408.1"/>
    </source>
</evidence>
<organism evidence="2 3">
    <name type="scientific">Echinicola pacifica</name>
    <dbReference type="NCBI Taxonomy" id="346377"/>
    <lineage>
        <taxon>Bacteria</taxon>
        <taxon>Pseudomonadati</taxon>
        <taxon>Bacteroidota</taxon>
        <taxon>Cytophagia</taxon>
        <taxon>Cytophagales</taxon>
        <taxon>Cyclobacteriaceae</taxon>
        <taxon>Echinicola</taxon>
    </lineage>
</organism>
<accession>A0A918UNP3</accession>
<sequence>MKKLQLLIAVLFLGTISSLTAQDLSKVSISGSVDAYYRANFNAPNKSMILSDGSELGPQAPATSFANLPGFALGMANIITAYEGEKVGFVADLVFGPRGADAVFNSTGSSNIVNQLYVYWSVTDAVTLTFGNFNTFLGYEVISPTGNFNYSTSYMFSYGPFSHTGLKADIALTDNWSLMASVMNPTDLTDFNPVGTYYGGLQLGYENDNGGTWLNLLYGDQDGKLDDTGLLSPVSMSAGSTFQIDLTTGYNVSEAVYLGINATYNTTAAGEMYNGTSIVDTDGDGAGFYGFAGYLQAAASENFSVGLRGEYFNVFNNGLDGVVGVDDAGDGNVFALTLSGNAKISENFMLIPEVRLDSMSEDNYFLNNDLAGSKSLSSFLLAAVFSF</sequence>
<dbReference type="InterPro" id="IPR011486">
    <property type="entry name" value="BBP2"/>
</dbReference>